<sequence length="99" mass="11080">MSTTRARLQGLERWNTAAFCHRDTIPRVASVDWTTMSRDASPLLGNRSSSNRLTRWAMINLEICPWSGALSGVWSVDPGEKQSCGLLHEVAEEMIMVKC</sequence>
<reference evidence="1 2" key="1">
    <citation type="journal article" date="2018" name="Nat. Ecol. Evol.">
        <title>Shark genomes provide insights into elasmobranch evolution and the origin of vertebrates.</title>
        <authorList>
            <person name="Hara Y"/>
            <person name="Yamaguchi K"/>
            <person name="Onimaru K"/>
            <person name="Kadota M"/>
            <person name="Koyanagi M"/>
            <person name="Keeley SD"/>
            <person name="Tatsumi K"/>
            <person name="Tanaka K"/>
            <person name="Motone F"/>
            <person name="Kageyama Y"/>
            <person name="Nozu R"/>
            <person name="Adachi N"/>
            <person name="Nishimura O"/>
            <person name="Nakagawa R"/>
            <person name="Tanegashima C"/>
            <person name="Kiyatake I"/>
            <person name="Matsumoto R"/>
            <person name="Murakumo K"/>
            <person name="Nishida K"/>
            <person name="Terakita A"/>
            <person name="Kuratani S"/>
            <person name="Sato K"/>
            <person name="Hyodo S Kuraku.S."/>
        </authorList>
    </citation>
    <scope>NUCLEOTIDE SEQUENCE [LARGE SCALE GENOMIC DNA]</scope>
</reference>
<keyword evidence="2" id="KW-1185">Reference proteome</keyword>
<gene>
    <name evidence="1" type="ORF">chiPu_0004982</name>
</gene>
<dbReference type="EMBL" id="BEZZ01000129">
    <property type="protein sequence ID" value="GCC26565.1"/>
    <property type="molecule type" value="Genomic_DNA"/>
</dbReference>
<evidence type="ECO:0000313" key="1">
    <source>
        <dbReference type="EMBL" id="GCC26565.1"/>
    </source>
</evidence>
<evidence type="ECO:0000313" key="2">
    <source>
        <dbReference type="Proteomes" id="UP000287033"/>
    </source>
</evidence>
<comment type="caution">
    <text evidence="1">The sequence shown here is derived from an EMBL/GenBank/DDBJ whole genome shotgun (WGS) entry which is preliminary data.</text>
</comment>
<protein>
    <submittedName>
        <fullName evidence="1">Uncharacterized protein</fullName>
    </submittedName>
</protein>
<accession>A0A401S844</accession>
<organism evidence="1 2">
    <name type="scientific">Chiloscyllium punctatum</name>
    <name type="common">Brownbanded bambooshark</name>
    <name type="synonym">Hemiscyllium punctatum</name>
    <dbReference type="NCBI Taxonomy" id="137246"/>
    <lineage>
        <taxon>Eukaryota</taxon>
        <taxon>Metazoa</taxon>
        <taxon>Chordata</taxon>
        <taxon>Craniata</taxon>
        <taxon>Vertebrata</taxon>
        <taxon>Chondrichthyes</taxon>
        <taxon>Elasmobranchii</taxon>
        <taxon>Galeomorphii</taxon>
        <taxon>Galeoidea</taxon>
        <taxon>Orectolobiformes</taxon>
        <taxon>Hemiscylliidae</taxon>
        <taxon>Chiloscyllium</taxon>
    </lineage>
</organism>
<dbReference type="AlphaFoldDB" id="A0A401S844"/>
<dbReference type="Proteomes" id="UP000287033">
    <property type="component" value="Unassembled WGS sequence"/>
</dbReference>
<proteinExistence type="predicted"/>
<name>A0A401S844_CHIPU</name>